<organism evidence="2">
    <name type="scientific">Lepeophtheirus salmonis</name>
    <name type="common">Salmon louse</name>
    <name type="synonym">Caligus salmonis</name>
    <dbReference type="NCBI Taxonomy" id="72036"/>
    <lineage>
        <taxon>Eukaryota</taxon>
        <taxon>Metazoa</taxon>
        <taxon>Ecdysozoa</taxon>
        <taxon>Arthropoda</taxon>
        <taxon>Crustacea</taxon>
        <taxon>Multicrustacea</taxon>
        <taxon>Hexanauplia</taxon>
        <taxon>Copepoda</taxon>
        <taxon>Siphonostomatoida</taxon>
        <taxon>Caligidae</taxon>
        <taxon>Lepeophtheirus</taxon>
    </lineage>
</organism>
<name>A0A0K2U2A6_LEPSM</name>
<proteinExistence type="predicted"/>
<dbReference type="AlphaFoldDB" id="A0A0K2U2A6"/>
<evidence type="ECO:0000256" key="1">
    <source>
        <dbReference type="SAM" id="Phobius"/>
    </source>
</evidence>
<evidence type="ECO:0000313" key="2">
    <source>
        <dbReference type="EMBL" id="CDW32062.1"/>
    </source>
</evidence>
<reference evidence="2" key="1">
    <citation type="submission" date="2014-05" db="EMBL/GenBank/DDBJ databases">
        <authorList>
            <person name="Chronopoulou M."/>
        </authorList>
    </citation>
    <scope>NUCLEOTIDE SEQUENCE</scope>
    <source>
        <tissue evidence="2">Whole organism</tissue>
    </source>
</reference>
<dbReference type="EMBL" id="HACA01014701">
    <property type="protein sequence ID" value="CDW32062.1"/>
    <property type="molecule type" value="Transcribed_RNA"/>
</dbReference>
<keyword evidence="1" id="KW-0812">Transmembrane</keyword>
<keyword evidence="1" id="KW-1133">Transmembrane helix</keyword>
<keyword evidence="1" id="KW-0472">Membrane</keyword>
<feature type="transmembrane region" description="Helical" evidence="1">
    <location>
        <begin position="12"/>
        <end position="31"/>
    </location>
</feature>
<accession>A0A0K2U2A6</accession>
<protein>
    <submittedName>
        <fullName evidence="2">Uncharacterized protein</fullName>
    </submittedName>
</protein>
<sequence>MCNYSSLSLNKIKAIFSLAIFLNSNLSRVIFPGPVFLLT</sequence>